<dbReference type="EMBL" id="JAIZAY010000008">
    <property type="protein sequence ID" value="KAJ8038069.1"/>
    <property type="molecule type" value="Genomic_DNA"/>
</dbReference>
<protein>
    <submittedName>
        <fullName evidence="1">Arylsulfatase G</fullName>
    </submittedName>
</protein>
<dbReference type="Proteomes" id="UP001152320">
    <property type="component" value="Chromosome 8"/>
</dbReference>
<keyword evidence="2" id="KW-1185">Reference proteome</keyword>
<reference evidence="1" key="1">
    <citation type="submission" date="2021-10" db="EMBL/GenBank/DDBJ databases">
        <title>Tropical sea cucumber genome reveals ecological adaptation and Cuvierian tubules defense mechanism.</title>
        <authorList>
            <person name="Chen T."/>
        </authorList>
    </citation>
    <scope>NUCLEOTIDE SEQUENCE</scope>
    <source>
        <strain evidence="1">Nanhai2018</strain>
        <tissue evidence="1">Muscle</tissue>
    </source>
</reference>
<proteinExistence type="predicted"/>
<dbReference type="Pfam" id="PF14707">
    <property type="entry name" value="Sulfatase_C"/>
    <property type="match status" value="1"/>
</dbReference>
<evidence type="ECO:0000313" key="1">
    <source>
        <dbReference type="EMBL" id="KAJ8038069.1"/>
    </source>
</evidence>
<organism evidence="1 2">
    <name type="scientific">Holothuria leucospilota</name>
    <name type="common">Black long sea cucumber</name>
    <name type="synonym">Mertensiothuria leucospilota</name>
    <dbReference type="NCBI Taxonomy" id="206669"/>
    <lineage>
        <taxon>Eukaryota</taxon>
        <taxon>Metazoa</taxon>
        <taxon>Echinodermata</taxon>
        <taxon>Eleutherozoa</taxon>
        <taxon>Echinozoa</taxon>
        <taxon>Holothuroidea</taxon>
        <taxon>Aspidochirotacea</taxon>
        <taxon>Aspidochirotida</taxon>
        <taxon>Holothuriidae</taxon>
        <taxon>Holothuria</taxon>
    </lineage>
</organism>
<comment type="caution">
    <text evidence="1">The sequence shown here is derived from an EMBL/GenBank/DDBJ whole genome shotgun (WGS) entry which is preliminary data.</text>
</comment>
<sequence>MFNVIEDPAEASPLDPGSTVYGSVLEEVNQAMVDIERSVQMDRTPIQDWIFNRCTIPCCNALNVACRCY</sequence>
<accession>A0A9Q1H9K7</accession>
<name>A0A9Q1H9K7_HOLLE</name>
<gene>
    <name evidence="1" type="ORF">HOLleu_19045</name>
</gene>
<dbReference type="AlphaFoldDB" id="A0A9Q1H9K7"/>
<evidence type="ECO:0000313" key="2">
    <source>
        <dbReference type="Proteomes" id="UP001152320"/>
    </source>
</evidence>